<proteinExistence type="predicted"/>
<gene>
    <name evidence="1" type="ORF">IEQ34_016260</name>
</gene>
<dbReference type="PANTHER" id="PTHR36139">
    <property type="entry name" value="SUCCINATE DEHYDROGENASE SUBUNIT 5, MITOCHONDRIAL"/>
    <property type="match status" value="1"/>
</dbReference>
<evidence type="ECO:0008006" key="3">
    <source>
        <dbReference type="Google" id="ProtNLM"/>
    </source>
</evidence>
<dbReference type="GO" id="GO:0006099">
    <property type="term" value="P:tricarboxylic acid cycle"/>
    <property type="evidence" value="ECO:0007669"/>
    <property type="project" value="InterPro"/>
</dbReference>
<evidence type="ECO:0000313" key="2">
    <source>
        <dbReference type="Proteomes" id="UP000775213"/>
    </source>
</evidence>
<dbReference type="Proteomes" id="UP000775213">
    <property type="component" value="Unassembled WGS sequence"/>
</dbReference>
<keyword evidence="2" id="KW-1185">Reference proteome</keyword>
<dbReference type="GO" id="GO:0045273">
    <property type="term" value="C:respiratory chain complex II (succinate dehydrogenase)"/>
    <property type="evidence" value="ECO:0007669"/>
    <property type="project" value="InterPro"/>
</dbReference>
<reference evidence="1 2" key="1">
    <citation type="journal article" date="2021" name="Hortic Res">
        <title>Chromosome-scale assembly of the Dendrobium chrysotoxum genome enhances the understanding of orchid evolution.</title>
        <authorList>
            <person name="Zhang Y."/>
            <person name="Zhang G.Q."/>
            <person name="Zhang D."/>
            <person name="Liu X.D."/>
            <person name="Xu X.Y."/>
            <person name="Sun W.H."/>
            <person name="Yu X."/>
            <person name="Zhu X."/>
            <person name="Wang Z.W."/>
            <person name="Zhao X."/>
            <person name="Zhong W.Y."/>
            <person name="Chen H."/>
            <person name="Yin W.L."/>
            <person name="Huang T."/>
            <person name="Niu S.C."/>
            <person name="Liu Z.J."/>
        </authorList>
    </citation>
    <scope>NUCLEOTIDE SEQUENCE [LARGE SCALE GENOMIC DNA]</scope>
    <source>
        <strain evidence="1">Lindl</strain>
    </source>
</reference>
<accession>A0AAV7GCZ8</accession>
<organism evidence="1 2">
    <name type="scientific">Dendrobium chrysotoxum</name>
    <name type="common">Orchid</name>
    <dbReference type="NCBI Taxonomy" id="161865"/>
    <lineage>
        <taxon>Eukaryota</taxon>
        <taxon>Viridiplantae</taxon>
        <taxon>Streptophyta</taxon>
        <taxon>Embryophyta</taxon>
        <taxon>Tracheophyta</taxon>
        <taxon>Spermatophyta</taxon>
        <taxon>Magnoliopsida</taxon>
        <taxon>Liliopsida</taxon>
        <taxon>Asparagales</taxon>
        <taxon>Orchidaceae</taxon>
        <taxon>Epidendroideae</taxon>
        <taxon>Malaxideae</taxon>
        <taxon>Dendrobiinae</taxon>
        <taxon>Dendrobium</taxon>
    </lineage>
</organism>
<evidence type="ECO:0000313" key="1">
    <source>
        <dbReference type="EMBL" id="KAH0454336.1"/>
    </source>
</evidence>
<name>A0AAV7GCZ8_DENCH</name>
<dbReference type="EMBL" id="JAGFBR010000015">
    <property type="protein sequence ID" value="KAH0454336.1"/>
    <property type="molecule type" value="Genomic_DNA"/>
</dbReference>
<dbReference type="PANTHER" id="PTHR36139:SF1">
    <property type="entry name" value="SUCCINATE DEHYDROGENASE SUBUNIT 5, MITOCHONDRIAL"/>
    <property type="match status" value="1"/>
</dbReference>
<dbReference type="Pfam" id="PF14290">
    <property type="entry name" value="SDH5_plant"/>
    <property type="match status" value="1"/>
</dbReference>
<sequence length="292" mass="32508">MAIASLRRLPLQLSRCSSPFVSKVFHLLSTTSDVDASDRIALLFPIADRHRHRVLEKHEQNGKRRHLTLNHRIQGCYLPFGASFKRDFSATAASQLPVITDPDIKAAFKDLMALNWDEVPDSLVNETTKALSKTTDDVSGKEALANAFRAAEASVEFGSTLVSLRMALDDLAGLTGENVGNLPDGLDDAIEAAYRRYKTYLDSFGPDEVYLRKKVEIELGTKMIHIKMRCSRIGSEWGKEPLGFLGPMLNLELEEMLCWKEFTSSSLCDSVCFLSMKNFSIYAISGAGNFNF</sequence>
<comment type="caution">
    <text evidence="1">The sequence shown here is derived from an EMBL/GenBank/DDBJ whole genome shotgun (WGS) entry which is preliminary data.</text>
</comment>
<protein>
    <recommendedName>
        <fullName evidence="3">Succinate dehydrogenase subunit 5, mitochondrial</fullName>
    </recommendedName>
</protein>
<dbReference type="AlphaFoldDB" id="A0AAV7GCZ8"/>
<dbReference type="InterPro" id="IPR025397">
    <property type="entry name" value="SDH5"/>
</dbReference>